<dbReference type="Proteomes" id="UP000799118">
    <property type="component" value="Unassembled WGS sequence"/>
</dbReference>
<organism evidence="1 2">
    <name type="scientific">Gymnopus androsaceus JB14</name>
    <dbReference type="NCBI Taxonomy" id="1447944"/>
    <lineage>
        <taxon>Eukaryota</taxon>
        <taxon>Fungi</taxon>
        <taxon>Dikarya</taxon>
        <taxon>Basidiomycota</taxon>
        <taxon>Agaricomycotina</taxon>
        <taxon>Agaricomycetes</taxon>
        <taxon>Agaricomycetidae</taxon>
        <taxon>Agaricales</taxon>
        <taxon>Marasmiineae</taxon>
        <taxon>Omphalotaceae</taxon>
        <taxon>Gymnopus</taxon>
    </lineage>
</organism>
<name>A0A6A4GX20_9AGAR</name>
<dbReference type="EMBL" id="ML769659">
    <property type="protein sequence ID" value="KAE9390409.1"/>
    <property type="molecule type" value="Genomic_DNA"/>
</dbReference>
<protein>
    <submittedName>
        <fullName evidence="1">Uncharacterized protein</fullName>
    </submittedName>
</protein>
<proteinExistence type="predicted"/>
<keyword evidence="2" id="KW-1185">Reference proteome</keyword>
<sequence>MAGVGTTGLTICEVLEGVRKELPRPITRRDCGRTGPLEISYSETIRWLKWARLKLGDIEVREVGRLVGAGGEWIWTGISRKGGKDKEEAINEQQQAIAQAQELLEATGVDISTLTELRGSSSSSAQLDISDPAQDLPLAVSSLQCYHSAVAGYRYNPLPLEGYSWNSSCLL</sequence>
<evidence type="ECO:0000313" key="2">
    <source>
        <dbReference type="Proteomes" id="UP000799118"/>
    </source>
</evidence>
<accession>A0A6A4GX20</accession>
<gene>
    <name evidence="1" type="ORF">BT96DRAFT_946154</name>
</gene>
<reference evidence="1" key="1">
    <citation type="journal article" date="2019" name="Environ. Microbiol.">
        <title>Fungal ecological strategies reflected in gene transcription - a case study of two litter decomposers.</title>
        <authorList>
            <person name="Barbi F."/>
            <person name="Kohler A."/>
            <person name="Barry K."/>
            <person name="Baskaran P."/>
            <person name="Daum C."/>
            <person name="Fauchery L."/>
            <person name="Ihrmark K."/>
            <person name="Kuo A."/>
            <person name="LaButti K."/>
            <person name="Lipzen A."/>
            <person name="Morin E."/>
            <person name="Grigoriev I.V."/>
            <person name="Henrissat B."/>
            <person name="Lindahl B."/>
            <person name="Martin F."/>
        </authorList>
    </citation>
    <scope>NUCLEOTIDE SEQUENCE</scope>
    <source>
        <strain evidence="1">JB14</strain>
    </source>
</reference>
<dbReference type="AlphaFoldDB" id="A0A6A4GX20"/>
<evidence type="ECO:0000313" key="1">
    <source>
        <dbReference type="EMBL" id="KAE9390409.1"/>
    </source>
</evidence>